<dbReference type="PROSITE" id="PS50041">
    <property type="entry name" value="C_TYPE_LECTIN_2"/>
    <property type="match status" value="1"/>
</dbReference>
<gene>
    <name evidence="3" type="ORF">SK128_026972</name>
</gene>
<reference evidence="3 4" key="1">
    <citation type="submission" date="2023-11" db="EMBL/GenBank/DDBJ databases">
        <title>Halocaridina rubra genome assembly.</title>
        <authorList>
            <person name="Smith C."/>
        </authorList>
    </citation>
    <scope>NUCLEOTIDE SEQUENCE [LARGE SCALE GENOMIC DNA]</scope>
    <source>
        <strain evidence="3">EP-1</strain>
        <tissue evidence="3">Whole</tissue>
    </source>
</reference>
<dbReference type="InterPro" id="IPR050111">
    <property type="entry name" value="C-type_lectin/snaclec_domain"/>
</dbReference>
<evidence type="ECO:0000313" key="3">
    <source>
        <dbReference type="EMBL" id="KAK7071111.1"/>
    </source>
</evidence>
<organism evidence="3 4">
    <name type="scientific">Halocaridina rubra</name>
    <name type="common">Hawaiian red shrimp</name>
    <dbReference type="NCBI Taxonomy" id="373956"/>
    <lineage>
        <taxon>Eukaryota</taxon>
        <taxon>Metazoa</taxon>
        <taxon>Ecdysozoa</taxon>
        <taxon>Arthropoda</taxon>
        <taxon>Crustacea</taxon>
        <taxon>Multicrustacea</taxon>
        <taxon>Malacostraca</taxon>
        <taxon>Eumalacostraca</taxon>
        <taxon>Eucarida</taxon>
        <taxon>Decapoda</taxon>
        <taxon>Pleocyemata</taxon>
        <taxon>Caridea</taxon>
        <taxon>Atyoidea</taxon>
        <taxon>Atyidae</taxon>
        <taxon>Halocaridina</taxon>
    </lineage>
</organism>
<dbReference type="InterPro" id="IPR016186">
    <property type="entry name" value="C-type_lectin-like/link_sf"/>
</dbReference>
<evidence type="ECO:0000256" key="1">
    <source>
        <dbReference type="ARBA" id="ARBA00023157"/>
    </source>
</evidence>
<dbReference type="InterPro" id="IPR001304">
    <property type="entry name" value="C-type_lectin-like"/>
</dbReference>
<dbReference type="SUPFAM" id="SSF56436">
    <property type="entry name" value="C-type lectin-like"/>
    <property type="match status" value="2"/>
</dbReference>
<keyword evidence="1" id="KW-1015">Disulfide bond</keyword>
<dbReference type="SMART" id="SM00034">
    <property type="entry name" value="CLECT"/>
    <property type="match status" value="1"/>
</dbReference>
<sequence>MLRGEAINYCLGLGAYLAEFNTCSDFVDIIRALDVAGFNAGSFWTGAVKFADLWSWETSGASLVYGAPYWTPFVPLTNVSDCAVVDSRGSYMEPSDCFSIAFPMCETPAVNSKEEESRKAPKVVCQAPFTEVGGRCFYINQNFLTWENARTSCQNLISGTVVDLAVLSTCDLFTDVVRFLEESETGISEWLWVGANDYQESGVYRWLSGDFISPGVPLWCPGQPNNFGENQNCAMLWGKNFYYLADEECTSIHRSVCEIGV</sequence>
<dbReference type="PANTHER" id="PTHR22803">
    <property type="entry name" value="MANNOSE, PHOSPHOLIPASE, LECTIN RECEPTOR RELATED"/>
    <property type="match status" value="1"/>
</dbReference>
<dbReference type="AlphaFoldDB" id="A0AAN8WVF2"/>
<name>A0AAN8WVF2_HALRR</name>
<evidence type="ECO:0000313" key="4">
    <source>
        <dbReference type="Proteomes" id="UP001381693"/>
    </source>
</evidence>
<dbReference type="CDD" id="cd00037">
    <property type="entry name" value="CLECT"/>
    <property type="match status" value="2"/>
</dbReference>
<protein>
    <recommendedName>
        <fullName evidence="2">C-type lectin domain-containing protein</fullName>
    </recommendedName>
</protein>
<dbReference type="Proteomes" id="UP001381693">
    <property type="component" value="Unassembled WGS sequence"/>
</dbReference>
<comment type="caution">
    <text evidence="3">The sequence shown here is derived from an EMBL/GenBank/DDBJ whole genome shotgun (WGS) entry which is preliminary data.</text>
</comment>
<evidence type="ECO:0000259" key="2">
    <source>
        <dbReference type="PROSITE" id="PS50041"/>
    </source>
</evidence>
<dbReference type="InterPro" id="IPR018378">
    <property type="entry name" value="C-type_lectin_CS"/>
</dbReference>
<dbReference type="EMBL" id="JAXCGZ010015141">
    <property type="protein sequence ID" value="KAK7071111.1"/>
    <property type="molecule type" value="Genomic_DNA"/>
</dbReference>
<dbReference type="Gene3D" id="3.10.100.10">
    <property type="entry name" value="Mannose-Binding Protein A, subunit A"/>
    <property type="match status" value="2"/>
</dbReference>
<keyword evidence="4" id="KW-1185">Reference proteome</keyword>
<proteinExistence type="predicted"/>
<accession>A0AAN8WVF2</accession>
<dbReference type="Pfam" id="PF00059">
    <property type="entry name" value="Lectin_C"/>
    <property type="match status" value="1"/>
</dbReference>
<feature type="domain" description="C-type lectin" evidence="2">
    <location>
        <begin position="132"/>
        <end position="258"/>
    </location>
</feature>
<dbReference type="PROSITE" id="PS00615">
    <property type="entry name" value="C_TYPE_LECTIN_1"/>
    <property type="match status" value="1"/>
</dbReference>
<dbReference type="InterPro" id="IPR016187">
    <property type="entry name" value="CTDL_fold"/>
</dbReference>